<dbReference type="GO" id="GO:0043138">
    <property type="term" value="F:3'-5' DNA helicase activity"/>
    <property type="evidence" value="ECO:0007669"/>
    <property type="project" value="TreeGrafter"/>
</dbReference>
<dbReference type="InterPro" id="IPR027785">
    <property type="entry name" value="UvrD-like_helicase_C"/>
</dbReference>
<dbReference type="Pfam" id="PF00580">
    <property type="entry name" value="UvrD-helicase"/>
    <property type="match status" value="1"/>
</dbReference>
<reference evidence="8 9" key="1">
    <citation type="submission" date="2018-07" db="EMBL/GenBank/DDBJ databases">
        <title>The draft genome of Phyllobacterium salinisoli.</title>
        <authorList>
            <person name="Liu L."/>
            <person name="Li L."/>
            <person name="Zhang X."/>
            <person name="Liang L."/>
        </authorList>
    </citation>
    <scope>NUCLEOTIDE SEQUENCE [LARGE SCALE GENOMIC DNA]</scope>
    <source>
        <strain evidence="8 9">LLAN61</strain>
    </source>
</reference>
<proteinExistence type="predicted"/>
<dbReference type="EMBL" id="QOZG01000001">
    <property type="protein sequence ID" value="RCS25774.1"/>
    <property type="molecule type" value="Genomic_DNA"/>
</dbReference>
<sequence length="506" mass="55149">MSDESVAAALRSGASLVVIEAPGGCGKTHQGAQYAADAAEIIESRILILTHTHAACDVFAARTASSRTRVEIRTLDSLIGQIASAYHGRLDLPADVSAWSRTNEDGYNRVAIKVAHLLDKKPLIASALARRYPLIICDEHQDATAAQDQIILALHKAGVYLRIFADPMQRIFGGRNATAIAAEIKRWTDLKEQANEFEELDTPHRWANTNPALGAWVLTARATLRDGGQVDLRGALPNGLRVIRADNVARAPGQYQLAAQHRTPLTQLMRPLNSVLVVAAHNTTVSSLRAFFNRSIPIWEGHTREALDGLCNGLRIHNGNPLEIGKIAVDFVSGVATGFSPTGYSRLLLDEIEQGCTKRRTKKPAILQSLGRIILEQPDHQGVGRFLATLRALTKDDEAFAAIKIDHSREYNDAIQLGRYASPDEGLAEIARRRAHSRAAIPSKAVSTIHKAKGLEFPHVVVAACDRQHFSDTKAARAKLYVALSRATESLTLLVSHTHPTPLLHI</sequence>
<feature type="domain" description="UvrD-like helicase C-terminal" evidence="7">
    <location>
        <begin position="446"/>
        <end position="493"/>
    </location>
</feature>
<dbReference type="GO" id="GO:0005829">
    <property type="term" value="C:cytosol"/>
    <property type="evidence" value="ECO:0007669"/>
    <property type="project" value="TreeGrafter"/>
</dbReference>
<accession>A0A368K973</accession>
<feature type="domain" description="UvrD-like helicase ATP-binding" evidence="6">
    <location>
        <begin position="100"/>
        <end position="178"/>
    </location>
</feature>
<keyword evidence="9" id="KW-1185">Reference proteome</keyword>
<dbReference type="InterPro" id="IPR000212">
    <property type="entry name" value="DNA_helicase_UvrD/REP"/>
</dbReference>
<dbReference type="Proteomes" id="UP000253420">
    <property type="component" value="Unassembled WGS sequence"/>
</dbReference>
<organism evidence="8 9">
    <name type="scientific">Phyllobacterium salinisoli</name>
    <dbReference type="NCBI Taxonomy" id="1899321"/>
    <lineage>
        <taxon>Bacteria</taxon>
        <taxon>Pseudomonadati</taxon>
        <taxon>Pseudomonadota</taxon>
        <taxon>Alphaproteobacteria</taxon>
        <taxon>Hyphomicrobiales</taxon>
        <taxon>Phyllobacteriaceae</taxon>
        <taxon>Phyllobacterium</taxon>
    </lineage>
</organism>
<evidence type="ECO:0000256" key="3">
    <source>
        <dbReference type="ARBA" id="ARBA00022806"/>
    </source>
</evidence>
<dbReference type="PANTHER" id="PTHR11070:SF2">
    <property type="entry name" value="ATP-DEPENDENT DNA HELICASE SRS2"/>
    <property type="match status" value="1"/>
</dbReference>
<name>A0A368K973_9HYPH</name>
<dbReference type="Gene3D" id="3.40.50.300">
    <property type="entry name" value="P-loop containing nucleotide triphosphate hydrolases"/>
    <property type="match status" value="2"/>
</dbReference>
<dbReference type="AlphaFoldDB" id="A0A368K973"/>
<keyword evidence="4" id="KW-0067">ATP-binding</keyword>
<dbReference type="GO" id="GO:0000725">
    <property type="term" value="P:recombinational repair"/>
    <property type="evidence" value="ECO:0007669"/>
    <property type="project" value="TreeGrafter"/>
</dbReference>
<dbReference type="InterPro" id="IPR027417">
    <property type="entry name" value="P-loop_NTPase"/>
</dbReference>
<evidence type="ECO:0000313" key="9">
    <source>
        <dbReference type="Proteomes" id="UP000253420"/>
    </source>
</evidence>
<dbReference type="SUPFAM" id="SSF52540">
    <property type="entry name" value="P-loop containing nucleoside triphosphate hydrolases"/>
    <property type="match status" value="1"/>
</dbReference>
<keyword evidence="3 8" id="KW-0347">Helicase</keyword>
<evidence type="ECO:0000256" key="4">
    <source>
        <dbReference type="ARBA" id="ARBA00022840"/>
    </source>
</evidence>
<evidence type="ECO:0000256" key="2">
    <source>
        <dbReference type="ARBA" id="ARBA00022801"/>
    </source>
</evidence>
<evidence type="ECO:0000313" key="8">
    <source>
        <dbReference type="EMBL" id="RCS25774.1"/>
    </source>
</evidence>
<dbReference type="RefSeq" id="WP_114438865.1">
    <property type="nucleotide sequence ID" value="NZ_QOZG01000001.1"/>
</dbReference>
<protein>
    <recommendedName>
        <fullName evidence="5">DNA 3'-5' helicase II</fullName>
    </recommendedName>
</protein>
<gene>
    <name evidence="8" type="ORF">DUT91_03140</name>
</gene>
<dbReference type="PANTHER" id="PTHR11070">
    <property type="entry name" value="UVRD / RECB / PCRA DNA HELICASE FAMILY MEMBER"/>
    <property type="match status" value="1"/>
</dbReference>
<keyword evidence="1" id="KW-0547">Nucleotide-binding</keyword>
<dbReference type="GO" id="GO:0003677">
    <property type="term" value="F:DNA binding"/>
    <property type="evidence" value="ECO:0007669"/>
    <property type="project" value="InterPro"/>
</dbReference>
<dbReference type="OrthoDB" id="7211215at2"/>
<comment type="caution">
    <text evidence="8">The sequence shown here is derived from an EMBL/GenBank/DDBJ whole genome shotgun (WGS) entry which is preliminary data.</text>
</comment>
<evidence type="ECO:0000259" key="6">
    <source>
        <dbReference type="Pfam" id="PF00580"/>
    </source>
</evidence>
<dbReference type="GO" id="GO:0005524">
    <property type="term" value="F:ATP binding"/>
    <property type="evidence" value="ECO:0007669"/>
    <property type="project" value="UniProtKB-KW"/>
</dbReference>
<keyword evidence="2" id="KW-0378">Hydrolase</keyword>
<evidence type="ECO:0000256" key="1">
    <source>
        <dbReference type="ARBA" id="ARBA00022741"/>
    </source>
</evidence>
<dbReference type="GO" id="GO:0016787">
    <property type="term" value="F:hydrolase activity"/>
    <property type="evidence" value="ECO:0007669"/>
    <property type="project" value="UniProtKB-KW"/>
</dbReference>
<dbReference type="Pfam" id="PF13538">
    <property type="entry name" value="UvrD_C_2"/>
    <property type="match status" value="1"/>
</dbReference>
<evidence type="ECO:0000256" key="5">
    <source>
        <dbReference type="ARBA" id="ARBA00034923"/>
    </source>
</evidence>
<evidence type="ECO:0000259" key="7">
    <source>
        <dbReference type="Pfam" id="PF13538"/>
    </source>
</evidence>
<dbReference type="InterPro" id="IPR014016">
    <property type="entry name" value="UvrD-like_ATP-bd"/>
</dbReference>